<dbReference type="OrthoDB" id="5888248at2"/>
<dbReference type="AlphaFoldDB" id="A0A3A6QHQ9"/>
<keyword evidence="6" id="KW-0238">DNA-binding</keyword>
<protein>
    <recommendedName>
        <fullName evidence="3">Relaxosome protein TraY</fullName>
    </recommendedName>
</protein>
<name>A0A3A6QHQ9_9VIBR</name>
<gene>
    <name evidence="7" type="ORF">DZ860_20980</name>
</gene>
<evidence type="ECO:0000256" key="6">
    <source>
        <dbReference type="ARBA" id="ARBA00023125"/>
    </source>
</evidence>
<evidence type="ECO:0000256" key="4">
    <source>
        <dbReference type="ARBA" id="ARBA00022490"/>
    </source>
</evidence>
<evidence type="ECO:0000256" key="3">
    <source>
        <dbReference type="ARBA" id="ARBA00020541"/>
    </source>
</evidence>
<evidence type="ECO:0000256" key="2">
    <source>
        <dbReference type="ARBA" id="ARBA00007183"/>
    </source>
</evidence>
<keyword evidence="5" id="KW-0184">Conjugation</keyword>
<comment type="similarity">
    <text evidence="2">Belongs to the TraY family.</text>
</comment>
<organism evidence="7 8">
    <name type="scientific">Vibrio sinensis</name>
    <dbReference type="NCBI Taxonomy" id="2302434"/>
    <lineage>
        <taxon>Bacteria</taxon>
        <taxon>Pseudomonadati</taxon>
        <taxon>Pseudomonadota</taxon>
        <taxon>Gammaproteobacteria</taxon>
        <taxon>Vibrionales</taxon>
        <taxon>Vibrionaceae</taxon>
        <taxon>Vibrio</taxon>
    </lineage>
</organism>
<dbReference type="EMBL" id="QVMU01000031">
    <property type="protein sequence ID" value="RJX65837.1"/>
    <property type="molecule type" value="Genomic_DNA"/>
</dbReference>
<sequence>MTNKTKSTTAIWFEMDKETNRLLSLFAELNGRSKRSEAARRLKNDLLKENNALMKAKG</sequence>
<keyword evidence="4" id="KW-0963">Cytoplasm</keyword>
<evidence type="ECO:0000256" key="1">
    <source>
        <dbReference type="ARBA" id="ARBA00004496"/>
    </source>
</evidence>
<reference evidence="7 8" key="1">
    <citation type="submission" date="2018-08" db="EMBL/GenBank/DDBJ databases">
        <title>Vibrio isolated from the Eastern China Marginal Seas.</title>
        <authorList>
            <person name="Li Y."/>
        </authorList>
    </citation>
    <scope>NUCLEOTIDE SEQUENCE [LARGE SCALE GENOMIC DNA]</scope>
    <source>
        <strain evidence="7 8">BEI233</strain>
    </source>
</reference>
<evidence type="ECO:0000256" key="5">
    <source>
        <dbReference type="ARBA" id="ARBA00022971"/>
    </source>
</evidence>
<dbReference type="GO" id="GO:0003677">
    <property type="term" value="F:DNA binding"/>
    <property type="evidence" value="ECO:0007669"/>
    <property type="project" value="UniProtKB-KW"/>
</dbReference>
<keyword evidence="8" id="KW-1185">Reference proteome</keyword>
<comment type="subcellular location">
    <subcellularLocation>
        <location evidence="1">Cytoplasm</location>
    </subcellularLocation>
</comment>
<dbReference type="Pfam" id="PF05509">
    <property type="entry name" value="TraY"/>
    <property type="match status" value="1"/>
</dbReference>
<evidence type="ECO:0000313" key="7">
    <source>
        <dbReference type="EMBL" id="RJX65837.1"/>
    </source>
</evidence>
<dbReference type="Proteomes" id="UP000273252">
    <property type="component" value="Unassembled WGS sequence"/>
</dbReference>
<comment type="caution">
    <text evidence="7">The sequence shown here is derived from an EMBL/GenBank/DDBJ whole genome shotgun (WGS) entry which is preliminary data.</text>
</comment>
<accession>A0A3A6QHQ9</accession>
<dbReference type="GO" id="GO:0005737">
    <property type="term" value="C:cytoplasm"/>
    <property type="evidence" value="ECO:0007669"/>
    <property type="project" value="UniProtKB-SubCell"/>
</dbReference>
<evidence type="ECO:0000313" key="8">
    <source>
        <dbReference type="Proteomes" id="UP000273252"/>
    </source>
</evidence>
<proteinExistence type="inferred from homology"/>
<dbReference type="InterPro" id="IPR008876">
    <property type="entry name" value="TraY"/>
</dbReference>
<dbReference type="RefSeq" id="WP_120034935.1">
    <property type="nucleotide sequence ID" value="NZ_QVMU01000031.1"/>
</dbReference>